<dbReference type="EMBL" id="CANTFL010000665">
    <property type="protein sequence ID" value="CAI5726491.1"/>
    <property type="molecule type" value="Genomic_DNA"/>
</dbReference>
<sequence>MATSGDKRLYPHLATTHEEVPRHVQPDTSRDAELARQLQNDEGGHVMAVAQPVEPIEMPYKCGNCGMTHVVRNVAHGSVFYCTACGAQNQILLEHRRPTVVVSDHAYGFVPIPLFCSVM</sequence>
<dbReference type="Proteomes" id="UP001162031">
    <property type="component" value="Unassembled WGS sequence"/>
</dbReference>
<keyword evidence="3" id="KW-1185">Reference proteome</keyword>
<comment type="caution">
    <text evidence="2">The sequence shown here is derived from an EMBL/GenBank/DDBJ whole genome shotgun (WGS) entry which is preliminary data.</text>
</comment>
<evidence type="ECO:0000313" key="3">
    <source>
        <dbReference type="Proteomes" id="UP001162031"/>
    </source>
</evidence>
<evidence type="ECO:0000256" key="1">
    <source>
        <dbReference type="SAM" id="MobiDB-lite"/>
    </source>
</evidence>
<reference evidence="2" key="1">
    <citation type="submission" date="2022-12" db="EMBL/GenBank/DDBJ databases">
        <authorList>
            <person name="Webb A."/>
        </authorList>
    </citation>
    <scope>NUCLEOTIDE SEQUENCE</scope>
    <source>
        <strain evidence="2">Hp1</strain>
    </source>
</reference>
<dbReference type="AlphaFoldDB" id="A0AAV0TX11"/>
<evidence type="ECO:0000313" key="2">
    <source>
        <dbReference type="EMBL" id="CAI5726491.1"/>
    </source>
</evidence>
<gene>
    <name evidence="2" type="ORF">HBR001_LOCUS3856</name>
</gene>
<proteinExistence type="predicted"/>
<feature type="region of interest" description="Disordered" evidence="1">
    <location>
        <begin position="1"/>
        <end position="32"/>
    </location>
</feature>
<organism evidence="2 3">
    <name type="scientific">Hyaloperonospora brassicae</name>
    <name type="common">Brassica downy mildew</name>
    <name type="synonym">Peronospora brassicae</name>
    <dbReference type="NCBI Taxonomy" id="162125"/>
    <lineage>
        <taxon>Eukaryota</taxon>
        <taxon>Sar</taxon>
        <taxon>Stramenopiles</taxon>
        <taxon>Oomycota</taxon>
        <taxon>Peronosporomycetes</taxon>
        <taxon>Peronosporales</taxon>
        <taxon>Peronosporaceae</taxon>
        <taxon>Hyaloperonospora</taxon>
    </lineage>
</organism>
<protein>
    <submittedName>
        <fullName evidence="2">Uncharacterized protein</fullName>
    </submittedName>
</protein>
<accession>A0AAV0TX11</accession>
<name>A0AAV0TX11_HYABA</name>